<dbReference type="SMART" id="SM01219">
    <property type="entry name" value="Frataxin_Cyay"/>
    <property type="match status" value="1"/>
</dbReference>
<keyword evidence="9" id="KW-0408">Iron</keyword>
<dbReference type="PROSITE" id="PS50810">
    <property type="entry name" value="FRATAXIN_2"/>
    <property type="match status" value="1"/>
</dbReference>
<dbReference type="InterPro" id="IPR020895">
    <property type="entry name" value="Frataxin_CS"/>
</dbReference>
<dbReference type="InterPro" id="IPR002908">
    <property type="entry name" value="Frataxin/CyaY"/>
</dbReference>
<sequence>MFRLLTRQTFQQAKRLSTSNILERKAINVYPRISPRLFHTTFIRLDKSSTPSFKITSLTTDRYHRLSDEMLEHMVEKLEEIADSTDMKGFDVEYNQGVMTISVGTHGTYVINKQPPNHQIWLSSPVSGPQRYDYDEKYKTWFYHRDNHTLEQVLNDELSIAFGYKIDLLKDFDPQEE</sequence>
<reference evidence="13 14" key="1">
    <citation type="journal article" date="2018" name="G3 (Bethesda)">
        <title>Phylogenetic and Phylogenomic Definition of Rhizopus Species.</title>
        <authorList>
            <person name="Gryganskyi A.P."/>
            <person name="Golan J."/>
            <person name="Dolatabadi S."/>
            <person name="Mondo S."/>
            <person name="Robb S."/>
            <person name="Idnurm A."/>
            <person name="Muszewska A."/>
            <person name="Steczkiewicz K."/>
            <person name="Masonjones S."/>
            <person name="Liao H.L."/>
            <person name="Gajdeczka M.T."/>
            <person name="Anike F."/>
            <person name="Vuek A."/>
            <person name="Anishchenko I.M."/>
            <person name="Voigt K."/>
            <person name="de Hoog G.S."/>
            <person name="Smith M.E."/>
            <person name="Heitman J."/>
            <person name="Vilgalys R."/>
            <person name="Stajich J.E."/>
        </authorList>
    </citation>
    <scope>NUCLEOTIDE SEQUENCE [LARGE SCALE GENOMIC DNA]</scope>
    <source>
        <strain evidence="13 14">LSU 92-RS-03</strain>
    </source>
</reference>
<dbReference type="InterPro" id="IPR036524">
    <property type="entry name" value="Frataxin/CyaY_sf"/>
</dbReference>
<organism evidence="13 14">
    <name type="scientific">Rhizopus stolonifer</name>
    <name type="common">Rhizopus nigricans</name>
    <dbReference type="NCBI Taxonomy" id="4846"/>
    <lineage>
        <taxon>Eukaryota</taxon>
        <taxon>Fungi</taxon>
        <taxon>Fungi incertae sedis</taxon>
        <taxon>Mucoromycota</taxon>
        <taxon>Mucoromycotina</taxon>
        <taxon>Mucoromycetes</taxon>
        <taxon>Mucorales</taxon>
        <taxon>Mucorineae</taxon>
        <taxon>Rhizopodaceae</taxon>
        <taxon>Rhizopus</taxon>
    </lineage>
</organism>
<dbReference type="GO" id="GO:0006879">
    <property type="term" value="P:intracellular iron ion homeostasis"/>
    <property type="evidence" value="ECO:0007669"/>
    <property type="project" value="UniProtKB-KW"/>
</dbReference>
<dbReference type="Pfam" id="PF01491">
    <property type="entry name" value="Frataxin_Cyay"/>
    <property type="match status" value="1"/>
</dbReference>
<name>A0A367K8T2_RHIST</name>
<dbReference type="EMBL" id="PJQM01002088">
    <property type="protein sequence ID" value="RCH98251.1"/>
    <property type="molecule type" value="Genomic_DNA"/>
</dbReference>
<dbReference type="NCBIfam" id="TIGR03421">
    <property type="entry name" value="FeS_CyaY"/>
    <property type="match status" value="1"/>
</dbReference>
<keyword evidence="10" id="KW-0406">Ion transport</keyword>
<keyword evidence="7" id="KW-0809">Transit peptide</keyword>
<keyword evidence="5" id="KW-0813">Transport</keyword>
<dbReference type="CDD" id="cd00503">
    <property type="entry name" value="Frataxin"/>
    <property type="match status" value="1"/>
</dbReference>
<proteinExistence type="inferred from homology"/>
<dbReference type="PANTHER" id="PTHR16821">
    <property type="entry name" value="FRATAXIN"/>
    <property type="match status" value="1"/>
</dbReference>
<evidence type="ECO:0000313" key="14">
    <source>
        <dbReference type="Proteomes" id="UP000253551"/>
    </source>
</evidence>
<evidence type="ECO:0000256" key="7">
    <source>
        <dbReference type="ARBA" id="ARBA00022946"/>
    </source>
</evidence>
<evidence type="ECO:0000256" key="9">
    <source>
        <dbReference type="ARBA" id="ARBA00023004"/>
    </source>
</evidence>
<comment type="caution">
    <text evidence="13">The sequence shown here is derived from an EMBL/GenBank/DDBJ whole genome shotgun (WGS) entry which is preliminary data.</text>
</comment>
<comment type="catalytic activity">
    <reaction evidence="12">
        <text>4 Fe(2+) + O2 + 4 H(+) = 4 Fe(3+) + 2 H2O</text>
        <dbReference type="Rhea" id="RHEA:11148"/>
        <dbReference type="ChEBI" id="CHEBI:15377"/>
        <dbReference type="ChEBI" id="CHEBI:15378"/>
        <dbReference type="ChEBI" id="CHEBI:15379"/>
        <dbReference type="ChEBI" id="CHEBI:29033"/>
        <dbReference type="ChEBI" id="CHEBI:29034"/>
        <dbReference type="EC" id="1.16.3.1"/>
    </reaction>
</comment>
<keyword evidence="4" id="KW-0409">Iron storage</keyword>
<dbReference type="STRING" id="4846.A0A367K8T2"/>
<dbReference type="PROSITE" id="PS01344">
    <property type="entry name" value="FRATAXIN_1"/>
    <property type="match status" value="1"/>
</dbReference>
<dbReference type="OrthoDB" id="1897642at2759"/>
<gene>
    <name evidence="13" type="primary">FRR4_2</name>
    <name evidence="13" type="ORF">CU098_011411</name>
</gene>
<accession>A0A367K8T2</accession>
<dbReference type="GO" id="GO:0034986">
    <property type="term" value="F:iron chaperone activity"/>
    <property type="evidence" value="ECO:0007669"/>
    <property type="project" value="TreeGrafter"/>
</dbReference>
<evidence type="ECO:0000256" key="6">
    <source>
        <dbReference type="ARBA" id="ARBA00022496"/>
    </source>
</evidence>
<dbReference type="GO" id="GO:0016226">
    <property type="term" value="P:iron-sulfur cluster assembly"/>
    <property type="evidence" value="ECO:0007669"/>
    <property type="project" value="InterPro"/>
</dbReference>
<keyword evidence="14" id="KW-1185">Reference proteome</keyword>
<dbReference type="Gene3D" id="3.30.920.10">
    <property type="entry name" value="Frataxin/CyaY"/>
    <property type="match status" value="1"/>
</dbReference>
<dbReference type="AlphaFoldDB" id="A0A367K8T2"/>
<evidence type="ECO:0000256" key="2">
    <source>
        <dbReference type="ARBA" id="ARBA00008183"/>
    </source>
</evidence>
<dbReference type="GO" id="GO:0008199">
    <property type="term" value="F:ferric iron binding"/>
    <property type="evidence" value="ECO:0007669"/>
    <property type="project" value="InterPro"/>
</dbReference>
<dbReference type="PRINTS" id="PR00904">
    <property type="entry name" value="FRATAXIN"/>
</dbReference>
<dbReference type="GO" id="GO:0004322">
    <property type="term" value="F:ferroxidase activity"/>
    <property type="evidence" value="ECO:0007669"/>
    <property type="project" value="UniProtKB-EC"/>
</dbReference>
<dbReference type="SUPFAM" id="SSF55387">
    <property type="entry name" value="Frataxin/Nqo15-like"/>
    <property type="match status" value="1"/>
</dbReference>
<evidence type="ECO:0000256" key="4">
    <source>
        <dbReference type="ARBA" id="ARBA00022434"/>
    </source>
</evidence>
<dbReference type="NCBIfam" id="TIGR03422">
    <property type="entry name" value="mito_frataxin"/>
    <property type="match status" value="1"/>
</dbReference>
<evidence type="ECO:0000256" key="5">
    <source>
        <dbReference type="ARBA" id="ARBA00022448"/>
    </source>
</evidence>
<dbReference type="GO" id="GO:0051537">
    <property type="term" value="F:2 iron, 2 sulfur cluster binding"/>
    <property type="evidence" value="ECO:0007669"/>
    <property type="project" value="TreeGrafter"/>
</dbReference>
<evidence type="ECO:0000256" key="1">
    <source>
        <dbReference type="ARBA" id="ARBA00004173"/>
    </source>
</evidence>
<keyword evidence="6" id="KW-0410">Iron transport</keyword>
<keyword evidence="8" id="KW-0560">Oxidoreductase</keyword>
<evidence type="ECO:0000256" key="10">
    <source>
        <dbReference type="ARBA" id="ARBA00023065"/>
    </source>
</evidence>
<dbReference type="Proteomes" id="UP000253551">
    <property type="component" value="Unassembled WGS sequence"/>
</dbReference>
<evidence type="ECO:0000256" key="8">
    <source>
        <dbReference type="ARBA" id="ARBA00023002"/>
    </source>
</evidence>
<comment type="similarity">
    <text evidence="2">Belongs to the frataxin family.</text>
</comment>
<comment type="subcellular location">
    <subcellularLocation>
        <location evidence="1">Mitochondrion</location>
    </subcellularLocation>
</comment>
<dbReference type="GO" id="GO:0008198">
    <property type="term" value="F:ferrous iron binding"/>
    <property type="evidence" value="ECO:0007669"/>
    <property type="project" value="TreeGrafter"/>
</dbReference>
<evidence type="ECO:0000256" key="3">
    <source>
        <dbReference type="ARBA" id="ARBA00013107"/>
    </source>
</evidence>
<evidence type="ECO:0000313" key="13">
    <source>
        <dbReference type="EMBL" id="RCH98251.1"/>
    </source>
</evidence>
<evidence type="ECO:0000256" key="12">
    <source>
        <dbReference type="ARBA" id="ARBA00047990"/>
    </source>
</evidence>
<dbReference type="PANTHER" id="PTHR16821:SF2">
    <property type="entry name" value="FRATAXIN, MITOCHONDRIAL"/>
    <property type="match status" value="1"/>
</dbReference>
<dbReference type="InterPro" id="IPR017789">
    <property type="entry name" value="Frataxin"/>
</dbReference>
<dbReference type="EC" id="1.16.3.1" evidence="3"/>
<dbReference type="GO" id="GO:0005739">
    <property type="term" value="C:mitochondrion"/>
    <property type="evidence" value="ECO:0007669"/>
    <property type="project" value="UniProtKB-SubCell"/>
</dbReference>
<protein>
    <recommendedName>
        <fullName evidence="3">ferroxidase</fullName>
        <ecNumber evidence="3">1.16.3.1</ecNumber>
    </recommendedName>
</protein>
<keyword evidence="11" id="KW-0496">Mitochondrion</keyword>
<evidence type="ECO:0000256" key="11">
    <source>
        <dbReference type="ARBA" id="ARBA00023128"/>
    </source>
</evidence>
<dbReference type="GO" id="GO:0006826">
    <property type="term" value="P:iron ion transport"/>
    <property type="evidence" value="ECO:0007669"/>
    <property type="project" value="UniProtKB-KW"/>
</dbReference>